<dbReference type="EMBL" id="UZAI01019523">
    <property type="protein sequence ID" value="VDP45915.1"/>
    <property type="molecule type" value="Genomic_DNA"/>
</dbReference>
<accession>A0A183N494</accession>
<protein>
    <submittedName>
        <fullName evidence="1">Uncharacterized protein</fullName>
    </submittedName>
</protein>
<dbReference type="AlphaFoldDB" id="A0A183N494"/>
<name>A0A183N494_9TREM</name>
<gene>
    <name evidence="1" type="ORF">SMRZ_LOCUS23119</name>
</gene>
<evidence type="ECO:0000313" key="1">
    <source>
        <dbReference type="EMBL" id="VDP45915.1"/>
    </source>
</evidence>
<dbReference type="Proteomes" id="UP000277204">
    <property type="component" value="Unassembled WGS sequence"/>
</dbReference>
<organism evidence="1 2">
    <name type="scientific">Schistosoma margrebowiei</name>
    <dbReference type="NCBI Taxonomy" id="48269"/>
    <lineage>
        <taxon>Eukaryota</taxon>
        <taxon>Metazoa</taxon>
        <taxon>Spiralia</taxon>
        <taxon>Lophotrochozoa</taxon>
        <taxon>Platyhelminthes</taxon>
        <taxon>Trematoda</taxon>
        <taxon>Digenea</taxon>
        <taxon>Strigeidida</taxon>
        <taxon>Schistosomatoidea</taxon>
        <taxon>Schistosomatidae</taxon>
        <taxon>Schistosoma</taxon>
    </lineage>
</organism>
<evidence type="ECO:0000313" key="2">
    <source>
        <dbReference type="Proteomes" id="UP000277204"/>
    </source>
</evidence>
<sequence length="142" mass="17256">MKTLKTNFTIDSRLEQSRWIPKRQGWNGQHRMWRHHGMIWTRKYERKWWEICKHMYQKASQFKQPSEILNAIEVCLPFKRIFSIQESNPRVDHLLNRTSIINNKVVYNNRQTYRNIQWNSIYSSSCPIIVSFSILTARITID</sequence>
<keyword evidence="2" id="KW-1185">Reference proteome</keyword>
<proteinExistence type="predicted"/>
<reference evidence="1 2" key="1">
    <citation type="submission" date="2018-11" db="EMBL/GenBank/DDBJ databases">
        <authorList>
            <consortium name="Pathogen Informatics"/>
        </authorList>
    </citation>
    <scope>NUCLEOTIDE SEQUENCE [LARGE SCALE GENOMIC DNA]</scope>
    <source>
        <strain evidence="1 2">Zambia</strain>
    </source>
</reference>